<evidence type="ECO:0000259" key="3">
    <source>
        <dbReference type="Pfam" id="PF11258"/>
    </source>
</evidence>
<evidence type="ECO:0000313" key="6">
    <source>
        <dbReference type="Proteomes" id="UP000196475"/>
    </source>
</evidence>
<dbReference type="InterPro" id="IPR035328">
    <property type="entry name" value="DUF3048_C"/>
</dbReference>
<dbReference type="Proteomes" id="UP000196475">
    <property type="component" value="Unassembled WGS sequence"/>
</dbReference>
<dbReference type="Pfam" id="PF17479">
    <property type="entry name" value="DUF3048_C"/>
    <property type="match status" value="1"/>
</dbReference>
<evidence type="ECO:0000256" key="1">
    <source>
        <dbReference type="SAM" id="MobiDB-lite"/>
    </source>
</evidence>
<feature type="chain" id="PRO_5039430493" description="Lipoprotein YerB" evidence="2">
    <location>
        <begin position="24"/>
        <end position="351"/>
    </location>
</feature>
<accession>A0A1Y3PAS5</accession>
<keyword evidence="2" id="KW-0732">Signal</keyword>
<proteinExistence type="predicted"/>
<evidence type="ECO:0000259" key="4">
    <source>
        <dbReference type="Pfam" id="PF17479"/>
    </source>
</evidence>
<organism evidence="5 6">
    <name type="scientific">Bacillus thermozeamaize</name>
    <dbReference type="NCBI Taxonomy" id="230954"/>
    <lineage>
        <taxon>Bacteria</taxon>
        <taxon>Bacillati</taxon>
        <taxon>Bacillota</taxon>
        <taxon>Bacilli</taxon>
        <taxon>Bacillales</taxon>
        <taxon>Bacillaceae</taxon>
        <taxon>Bacillus</taxon>
    </lineage>
</organism>
<dbReference type="Gene3D" id="3.50.90.10">
    <property type="entry name" value="YerB-like"/>
    <property type="match status" value="1"/>
</dbReference>
<feature type="domain" description="DUF3048" evidence="3">
    <location>
        <begin position="50"/>
        <end position="190"/>
    </location>
</feature>
<reference evidence="6" key="1">
    <citation type="submission" date="2016-06" db="EMBL/GenBank/DDBJ databases">
        <authorList>
            <person name="Nascimento L."/>
            <person name="Pereira R.V."/>
            <person name="Martins L.F."/>
            <person name="Quaggio R.B."/>
            <person name="Silva A.M."/>
            <person name="Setubal J.C."/>
        </authorList>
    </citation>
    <scope>NUCLEOTIDE SEQUENCE [LARGE SCALE GENOMIC DNA]</scope>
</reference>
<gene>
    <name evidence="5" type="ORF">BAA01_00855</name>
</gene>
<dbReference type="SUPFAM" id="SSF159774">
    <property type="entry name" value="YerB-like"/>
    <property type="match status" value="1"/>
</dbReference>
<sequence length="351" mass="39868">MVRCLKWGMIAFLIALTAGCGYVQPEPKTPPPAPLPEDKSPQEQPITAPLTGLPADAPVDERVVAVMIENHNQARPQSGLDKADWVFEVLAEGWITRFVAIYQSQKPERLGPVRSVRPYFIDIAEGMNAVLVHAGGSTEALARLKQTNYEHLDEIYNAGRYFWREKFRRMPHNLYTDMTRLREAIADKGWETKAGALPQFHFLQDEEVRDGQPATRVEITYHRTYDLAYAYDSGRRQYMRETKGKPHRDMETEEQLAVTNLIVMEAPHRIVDKEGRREVILTGQGEGMLFQRGMATPIQWHRKQGEFFVFTDAAGEPIRLLPGNTWVNIIPDKPGMQASVNIVDGSENLTQ</sequence>
<feature type="domain" description="DUF3048" evidence="4">
    <location>
        <begin position="217"/>
        <end position="327"/>
    </location>
</feature>
<dbReference type="Pfam" id="PF11258">
    <property type="entry name" value="DUF3048"/>
    <property type="match status" value="1"/>
</dbReference>
<feature type="region of interest" description="Disordered" evidence="1">
    <location>
        <begin position="27"/>
        <end position="52"/>
    </location>
</feature>
<dbReference type="AlphaFoldDB" id="A0A1Y3PAS5"/>
<comment type="caution">
    <text evidence="5">The sequence shown here is derived from an EMBL/GenBank/DDBJ whole genome shotgun (WGS) entry which is preliminary data.</text>
</comment>
<dbReference type="InterPro" id="IPR021416">
    <property type="entry name" value="DUF3048_N"/>
</dbReference>
<feature type="signal peptide" evidence="2">
    <location>
        <begin position="1"/>
        <end position="23"/>
    </location>
</feature>
<evidence type="ECO:0008006" key="7">
    <source>
        <dbReference type="Google" id="ProtNLM"/>
    </source>
</evidence>
<dbReference type="EMBL" id="LZRT01000130">
    <property type="protein sequence ID" value="OUM84432.1"/>
    <property type="molecule type" value="Genomic_DNA"/>
</dbReference>
<evidence type="ECO:0000256" key="2">
    <source>
        <dbReference type="SAM" id="SignalP"/>
    </source>
</evidence>
<evidence type="ECO:0000313" key="5">
    <source>
        <dbReference type="EMBL" id="OUM84432.1"/>
    </source>
</evidence>
<protein>
    <recommendedName>
        <fullName evidence="7">Lipoprotein YerB</fullName>
    </recommendedName>
</protein>
<name>A0A1Y3PAS5_9BACI</name>
<dbReference type="InterPro" id="IPR023158">
    <property type="entry name" value="YerB-like_sf"/>
</dbReference>
<dbReference type="PROSITE" id="PS51257">
    <property type="entry name" value="PROKAR_LIPOPROTEIN"/>
    <property type="match status" value="1"/>
</dbReference>